<dbReference type="STRING" id="321146.A0A139H030"/>
<dbReference type="Proteomes" id="UP000070133">
    <property type="component" value="Unassembled WGS sequence"/>
</dbReference>
<dbReference type="OrthoDB" id="3687641at2759"/>
<dbReference type="Pfam" id="PF11807">
    <property type="entry name" value="UstYa"/>
    <property type="match status" value="1"/>
</dbReference>
<dbReference type="GO" id="GO:0043386">
    <property type="term" value="P:mycotoxin biosynthetic process"/>
    <property type="evidence" value="ECO:0007669"/>
    <property type="project" value="InterPro"/>
</dbReference>
<name>A0A139H030_9PEZI</name>
<keyword evidence="3" id="KW-1185">Reference proteome</keyword>
<organism evidence="2 3">
    <name type="scientific">Pseudocercospora eumusae</name>
    <dbReference type="NCBI Taxonomy" id="321146"/>
    <lineage>
        <taxon>Eukaryota</taxon>
        <taxon>Fungi</taxon>
        <taxon>Dikarya</taxon>
        <taxon>Ascomycota</taxon>
        <taxon>Pezizomycotina</taxon>
        <taxon>Dothideomycetes</taxon>
        <taxon>Dothideomycetidae</taxon>
        <taxon>Mycosphaerellales</taxon>
        <taxon>Mycosphaerellaceae</taxon>
        <taxon>Pseudocercospora</taxon>
    </lineage>
</organism>
<reference evidence="2 3" key="1">
    <citation type="submission" date="2015-07" db="EMBL/GenBank/DDBJ databases">
        <title>Comparative genomics of the Sigatoka disease complex on banana suggests a link between parallel evolutionary changes in Pseudocercospora fijiensis and Pseudocercospora eumusae and increased virulence on the banana host.</title>
        <authorList>
            <person name="Chang T.-C."/>
            <person name="Salvucci A."/>
            <person name="Crous P.W."/>
            <person name="Stergiopoulos I."/>
        </authorList>
    </citation>
    <scope>NUCLEOTIDE SEQUENCE [LARGE SCALE GENOMIC DNA]</scope>
    <source>
        <strain evidence="2 3">CBS 114824</strain>
    </source>
</reference>
<dbReference type="PANTHER" id="PTHR33365">
    <property type="entry name" value="YALI0B05434P"/>
    <property type="match status" value="1"/>
</dbReference>
<comment type="similarity">
    <text evidence="1">Belongs to the ustYa family.</text>
</comment>
<sequence>MARSKSDEEQNILLTDAENHENLFKSAPSQDLDWKSIAIAALLLLNLGLVAEVAWQTPKQLLNSYSLGRKNGLQSQKIARVPDLPLKPVMFHWNTPYSSMNDTEADVLWDAINTAHGHIAVDHAFAKNNQWTASMSLPDDPDRGLYLLESYHQLHCLKIVRRVFLESLDDKPLSWPVQHARHCFDYFRQFIMCHADNTPLYTQGKHTSGDGQVHMCRDWSALRDYATERSACFRDRLGQESLSEQFGHCDDGTDGLEDTV</sequence>
<evidence type="ECO:0008006" key="4">
    <source>
        <dbReference type="Google" id="ProtNLM"/>
    </source>
</evidence>
<dbReference type="AlphaFoldDB" id="A0A139H030"/>
<dbReference type="InterPro" id="IPR021765">
    <property type="entry name" value="UstYa-like"/>
</dbReference>
<gene>
    <name evidence="2" type="ORF">AC578_1735</name>
</gene>
<accession>A0A139H030</accession>
<evidence type="ECO:0000313" key="2">
    <source>
        <dbReference type="EMBL" id="KXS95771.1"/>
    </source>
</evidence>
<dbReference type="EMBL" id="LFZN01000201">
    <property type="protein sequence ID" value="KXS95771.1"/>
    <property type="molecule type" value="Genomic_DNA"/>
</dbReference>
<evidence type="ECO:0000256" key="1">
    <source>
        <dbReference type="ARBA" id="ARBA00035112"/>
    </source>
</evidence>
<dbReference type="PANTHER" id="PTHR33365:SF6">
    <property type="entry name" value="OXIDASE USTYA"/>
    <property type="match status" value="1"/>
</dbReference>
<comment type="caution">
    <text evidence="2">The sequence shown here is derived from an EMBL/GenBank/DDBJ whole genome shotgun (WGS) entry which is preliminary data.</text>
</comment>
<evidence type="ECO:0000313" key="3">
    <source>
        <dbReference type="Proteomes" id="UP000070133"/>
    </source>
</evidence>
<protein>
    <recommendedName>
        <fullName evidence="4">Oxidase ustYa</fullName>
    </recommendedName>
</protein>
<proteinExistence type="inferred from homology"/>